<dbReference type="KEGG" id="cps:CPS_1102"/>
<sequence length="34" mass="3939">MLFSKMNFAGNVLRYYKHFTGLGLCLSSYLNYAD</sequence>
<dbReference type="HOGENOM" id="CLU_3373152_0_0_6"/>
<dbReference type="AlphaFoldDB" id="Q487B9"/>
<accession>Q487B9</accession>
<dbReference type="Proteomes" id="UP000000547">
    <property type="component" value="Chromosome"/>
</dbReference>
<proteinExistence type="predicted"/>
<organism evidence="1 2">
    <name type="scientific">Colwellia psychrerythraea (strain 34H / ATCC BAA-681)</name>
    <name type="common">Vibrio psychroerythus</name>
    <dbReference type="NCBI Taxonomy" id="167879"/>
    <lineage>
        <taxon>Bacteria</taxon>
        <taxon>Pseudomonadati</taxon>
        <taxon>Pseudomonadota</taxon>
        <taxon>Gammaproteobacteria</taxon>
        <taxon>Alteromonadales</taxon>
        <taxon>Colwelliaceae</taxon>
        <taxon>Colwellia</taxon>
    </lineage>
</organism>
<name>Q487B9_COLP3</name>
<protein>
    <submittedName>
        <fullName evidence="1">Uncharacterized protein</fullName>
    </submittedName>
</protein>
<gene>
    <name evidence="1" type="ordered locus">CPS_1102</name>
</gene>
<evidence type="ECO:0000313" key="2">
    <source>
        <dbReference type="Proteomes" id="UP000000547"/>
    </source>
</evidence>
<evidence type="ECO:0000313" key="1">
    <source>
        <dbReference type="EMBL" id="AAZ26464.1"/>
    </source>
</evidence>
<reference evidence="1" key="1">
    <citation type="journal article" date="2005" name="Proc. Natl. Acad. Sci. U.S.A.">
        <title>The psychrophilic lifestyle as revealed by the genome sequence of Colwellia psychrerythraea 34H through genomic and proteomic analyses.</title>
        <authorList>
            <person name="Methe B.A."/>
            <person name="Nelson K.E."/>
            <person name="Deming J.W."/>
            <person name="Momen B."/>
            <person name="Melamud E."/>
            <person name="Zhang X."/>
            <person name="Moult J."/>
            <person name="Madupu R."/>
            <person name="Nelson W.C."/>
            <person name="Dodson R.J."/>
            <person name="Brinkac L.M."/>
            <person name="Daugherty S.C."/>
            <person name="Durkin A.S."/>
            <person name="DeBoy R.T."/>
            <person name="Kolonay J.F."/>
            <person name="Sullivan S.A."/>
            <person name="Zhou L."/>
            <person name="Davidsen T.M."/>
            <person name="Wu M."/>
            <person name="Huston A.L."/>
            <person name="Lewis M."/>
            <person name="Weaver B."/>
            <person name="Weidman J.F."/>
            <person name="Khouri H."/>
            <person name="Utterback T.R."/>
            <person name="Feldblyum T.V."/>
            <person name="Fraser C.M."/>
        </authorList>
    </citation>
    <scope>NUCLEOTIDE SEQUENCE [LARGE SCALE GENOMIC DNA]</scope>
    <source>
        <strain evidence="1">34H</strain>
    </source>
</reference>
<dbReference type="EMBL" id="CP000083">
    <property type="protein sequence ID" value="AAZ26464.1"/>
    <property type="molecule type" value="Genomic_DNA"/>
</dbReference>